<dbReference type="GO" id="GO:0005576">
    <property type="term" value="C:extracellular region"/>
    <property type="evidence" value="ECO:0007669"/>
    <property type="project" value="UniProtKB-SubCell"/>
</dbReference>
<evidence type="ECO:0000256" key="5">
    <source>
        <dbReference type="ARBA" id="ARBA00023180"/>
    </source>
</evidence>
<dbReference type="AlphaFoldDB" id="A0ABD0NP29"/>
<sequence length="79" mass="8985">QKLYSSPEVRFGQSWLSSAAYVAAVHFHANIERSEKFMAPLPSRVLKESDKPPRIADLSADENHALYIFGWMHSVNQLL</sequence>
<organism evidence="6 7">
    <name type="scientific">Cirrhinus mrigala</name>
    <name type="common">Mrigala</name>
    <dbReference type="NCBI Taxonomy" id="683832"/>
    <lineage>
        <taxon>Eukaryota</taxon>
        <taxon>Metazoa</taxon>
        <taxon>Chordata</taxon>
        <taxon>Craniata</taxon>
        <taxon>Vertebrata</taxon>
        <taxon>Euteleostomi</taxon>
        <taxon>Actinopterygii</taxon>
        <taxon>Neopterygii</taxon>
        <taxon>Teleostei</taxon>
        <taxon>Ostariophysi</taxon>
        <taxon>Cypriniformes</taxon>
        <taxon>Cyprinidae</taxon>
        <taxon>Labeoninae</taxon>
        <taxon>Labeonini</taxon>
        <taxon>Cirrhinus</taxon>
    </lineage>
</organism>
<accession>A0ABD0NP29</accession>
<keyword evidence="3" id="KW-0964">Secreted</keyword>
<dbReference type="PANTHER" id="PTHR18820:SF1">
    <property type="entry name" value="PROTEIN LEG1 HOMOLOG"/>
    <property type="match status" value="1"/>
</dbReference>
<keyword evidence="5" id="KW-0325">Glycoprotein</keyword>
<feature type="non-terminal residue" evidence="6">
    <location>
        <position position="1"/>
    </location>
</feature>
<dbReference type="PANTHER" id="PTHR18820">
    <property type="entry name" value="LEG1"/>
    <property type="match status" value="1"/>
</dbReference>
<feature type="non-terminal residue" evidence="6">
    <location>
        <position position="79"/>
    </location>
</feature>
<dbReference type="EMBL" id="JAMKFB020000020">
    <property type="protein sequence ID" value="KAL0163708.1"/>
    <property type="molecule type" value="Genomic_DNA"/>
</dbReference>
<keyword evidence="7" id="KW-1185">Reference proteome</keyword>
<evidence type="ECO:0000313" key="7">
    <source>
        <dbReference type="Proteomes" id="UP001529510"/>
    </source>
</evidence>
<evidence type="ECO:0000256" key="3">
    <source>
        <dbReference type="ARBA" id="ARBA00022525"/>
    </source>
</evidence>
<evidence type="ECO:0000256" key="1">
    <source>
        <dbReference type="ARBA" id="ARBA00004613"/>
    </source>
</evidence>
<evidence type="ECO:0000313" key="6">
    <source>
        <dbReference type="EMBL" id="KAL0163708.1"/>
    </source>
</evidence>
<evidence type="ECO:0000256" key="2">
    <source>
        <dbReference type="ARBA" id="ARBA00009122"/>
    </source>
</evidence>
<comment type="caution">
    <text evidence="6">The sequence shown here is derived from an EMBL/GenBank/DDBJ whole genome shotgun (WGS) entry which is preliminary data.</text>
</comment>
<dbReference type="InterPro" id="IPR008499">
    <property type="entry name" value="Leg1"/>
</dbReference>
<evidence type="ECO:0000256" key="4">
    <source>
        <dbReference type="ARBA" id="ARBA00022729"/>
    </source>
</evidence>
<comment type="subcellular location">
    <subcellularLocation>
        <location evidence="1">Secreted</location>
    </subcellularLocation>
</comment>
<comment type="similarity">
    <text evidence="2">Belongs to the LEG1 family.</text>
</comment>
<name>A0ABD0NP29_CIRMR</name>
<gene>
    <name evidence="6" type="ORF">M9458_039461</name>
</gene>
<proteinExistence type="inferred from homology"/>
<keyword evidence="4" id="KW-0732">Signal</keyword>
<dbReference type="Pfam" id="PF05612">
    <property type="entry name" value="Leg1"/>
    <property type="match status" value="1"/>
</dbReference>
<reference evidence="6 7" key="1">
    <citation type="submission" date="2024-05" db="EMBL/GenBank/DDBJ databases">
        <title>Genome sequencing and assembly of Indian major carp, Cirrhinus mrigala (Hamilton, 1822).</title>
        <authorList>
            <person name="Mohindra V."/>
            <person name="Chowdhury L.M."/>
            <person name="Lal K."/>
            <person name="Jena J.K."/>
        </authorList>
    </citation>
    <scope>NUCLEOTIDE SEQUENCE [LARGE SCALE GENOMIC DNA]</scope>
    <source>
        <strain evidence="6">CM1030</strain>
        <tissue evidence="6">Blood</tissue>
    </source>
</reference>
<protein>
    <submittedName>
        <fullName evidence="6">Uncharacterized protein</fullName>
    </submittedName>
</protein>
<dbReference type="Proteomes" id="UP001529510">
    <property type="component" value="Unassembled WGS sequence"/>
</dbReference>